<accession>D9Q2P8</accession>
<dbReference type="eggNOG" id="arCOG01759">
    <property type="taxonomic scope" value="Archaea"/>
</dbReference>
<gene>
    <name evidence="2" type="ordered locus">ASAC_1181</name>
</gene>
<dbReference type="InterPro" id="IPR003729">
    <property type="entry name" value="Bi_nuclease_dom"/>
</dbReference>
<dbReference type="AlphaFoldDB" id="D9Q2P8"/>
<evidence type="ECO:0000259" key="1">
    <source>
        <dbReference type="PROSITE" id="PS51658"/>
    </source>
</evidence>
<proteinExistence type="predicted"/>
<evidence type="ECO:0000313" key="2">
    <source>
        <dbReference type="EMBL" id="ADL19586.1"/>
    </source>
</evidence>
<dbReference type="PROSITE" id="PS51658">
    <property type="entry name" value="BFN"/>
    <property type="match status" value="1"/>
</dbReference>
<organism evidence="2 3">
    <name type="scientific">Acidilobus saccharovorans (strain DSM 16705 / JCM 18335 / VKM B-2471 / 345-15)</name>
    <dbReference type="NCBI Taxonomy" id="666510"/>
    <lineage>
        <taxon>Archaea</taxon>
        <taxon>Thermoproteota</taxon>
        <taxon>Thermoprotei</taxon>
        <taxon>Acidilobales</taxon>
        <taxon>Acidilobaceae</taxon>
        <taxon>Acidilobus</taxon>
    </lineage>
</organism>
<dbReference type="Proteomes" id="UP000000346">
    <property type="component" value="Chromosome"/>
</dbReference>
<evidence type="ECO:0000313" key="3">
    <source>
        <dbReference type="Proteomes" id="UP000000346"/>
    </source>
</evidence>
<dbReference type="STRING" id="666510.ASAC_1181"/>
<dbReference type="Gene3D" id="3.10.690.10">
    <property type="entry name" value="Bifunctional nuclease domain"/>
    <property type="match status" value="1"/>
</dbReference>
<dbReference type="SUPFAM" id="SSF103256">
    <property type="entry name" value="Hypothetical protein TM0160"/>
    <property type="match status" value="1"/>
</dbReference>
<dbReference type="GeneID" id="9499433"/>
<dbReference type="EMBL" id="CP001742">
    <property type="protein sequence ID" value="ADL19586.1"/>
    <property type="molecule type" value="Genomic_DNA"/>
</dbReference>
<sequence length="163" mass="18440">MPEDELLKVKYVQPFYKLLRDVNSGAGAYVVGLSLLLENDEEFTMVNIPMDVAEAIKLINDSDVPPRRQSIYTFLSSHEDFKEMLRKTLKRVVIDEFEVDTGVYTATVEFEDGGISISVKMIPSHAVYLALISDKPIFVSKKLVDMEKWWSSESGEGEEGDQP</sequence>
<dbReference type="Pfam" id="PF02577">
    <property type="entry name" value="BFN_dom"/>
    <property type="match status" value="1"/>
</dbReference>
<dbReference type="RefSeq" id="WP_013267098.1">
    <property type="nucleotide sequence ID" value="NC_014374.1"/>
</dbReference>
<dbReference type="InterPro" id="IPR036104">
    <property type="entry name" value="BFN_sf"/>
</dbReference>
<dbReference type="GO" id="GO:0004518">
    <property type="term" value="F:nuclease activity"/>
    <property type="evidence" value="ECO:0007669"/>
    <property type="project" value="InterPro"/>
</dbReference>
<protein>
    <recommendedName>
        <fullName evidence="1">BFN domain-containing protein</fullName>
    </recommendedName>
</protein>
<dbReference type="OrthoDB" id="14860at2157"/>
<dbReference type="KEGG" id="asc:ASAC_1181"/>
<feature type="domain" description="BFN" evidence="1">
    <location>
        <begin position="11"/>
        <end position="151"/>
    </location>
</feature>
<name>D9Q2P8_ACIS3</name>
<keyword evidence="3" id="KW-1185">Reference proteome</keyword>
<dbReference type="HOGENOM" id="CLU_131318_0_0_2"/>
<dbReference type="InParanoid" id="D9Q2P8"/>
<reference evidence="2 3" key="1">
    <citation type="journal article" date="2010" name="Appl. Environ. Microbiol.">
        <title>The genome sequence of the crenarchaeon Acidilobus saccharovorans supports a new order, Acidilobales, and suggests an important ecological role in terrestrial acidic hot springs.</title>
        <authorList>
            <person name="Mardanov A.V."/>
            <person name="Svetlitchnyi V.A."/>
            <person name="Beletsky A.V."/>
            <person name="Prokofeva M.I."/>
            <person name="Bonch-Osmolovskaya E.A."/>
            <person name="Ravin N.V."/>
            <person name="Skryabin K.G."/>
        </authorList>
    </citation>
    <scope>NUCLEOTIDE SEQUENCE [LARGE SCALE GENOMIC DNA]</scope>
    <source>
        <strain evidence="3">DSM 16705 / JCM 18335 / VKM B-2471 / 345-15</strain>
    </source>
</reference>